<gene>
    <name evidence="12" type="ORF">CEUSTIGMA_g9777.t1</name>
</gene>
<dbReference type="OrthoDB" id="5546453at2759"/>
<comment type="similarity">
    <text evidence="3">Belongs to the PIGX family.</text>
</comment>
<comment type="subcellular location">
    <subcellularLocation>
        <location evidence="1">Endoplasmic reticulum membrane</location>
        <topology evidence="1">Single-pass membrane protein</topology>
    </subcellularLocation>
</comment>
<dbReference type="InterPro" id="IPR013233">
    <property type="entry name" value="PIG-X/PBN1"/>
</dbReference>
<keyword evidence="7 10" id="KW-1133">Transmembrane helix</keyword>
<protein>
    <recommendedName>
        <fullName evidence="14">Phosphatidylinositol-glycan biosynthesis class X protein</fullName>
    </recommendedName>
</protein>
<keyword evidence="4" id="KW-0337">GPI-anchor biosynthesis</keyword>
<evidence type="ECO:0000313" key="13">
    <source>
        <dbReference type="Proteomes" id="UP000232323"/>
    </source>
</evidence>
<sequence length="353" mass="38404">MYVSLFHFCVTLLAAFAAPQCCAKWLQLMEIGMTLDGSGAHRELIYSLGALDTVMEASGCKAINKLVLVQKLPRELFVDPYQLENKFKHEGAGHTFQIHGPLDLEQPAPACLPITLTLSLNASIITASLSEIQTLGPSSMVLRIPVHARYPEPAQGLISAKAYADGSWLHWFLSGYEDVIIPEPFILLSSCKIESVSEERTKPHLEEADLDLNDGLHSVRVSEALRSDVPSACRDLEQDCVLSKQQASQTTNSLAAACQLLSLCISQGFDVLVQTRLKPSYQATQTMGDGKGRVCDDDGDDCVRGLLWVLPSGNVEHEAFVAWVTLASALFTCCAVGLSVIRVSVSQTRSIVK</sequence>
<feature type="chain" id="PRO_5013327059" description="Phosphatidylinositol-glycan biosynthesis class X protein" evidence="11">
    <location>
        <begin position="24"/>
        <end position="353"/>
    </location>
</feature>
<feature type="signal peptide" evidence="11">
    <location>
        <begin position="1"/>
        <end position="23"/>
    </location>
</feature>
<evidence type="ECO:0000256" key="6">
    <source>
        <dbReference type="ARBA" id="ARBA00022824"/>
    </source>
</evidence>
<dbReference type="GO" id="GO:0005789">
    <property type="term" value="C:endoplasmic reticulum membrane"/>
    <property type="evidence" value="ECO:0007669"/>
    <property type="project" value="UniProtKB-SubCell"/>
</dbReference>
<accession>A0A250XGZ6</accession>
<dbReference type="AlphaFoldDB" id="A0A250XGZ6"/>
<keyword evidence="5 10" id="KW-0812">Transmembrane</keyword>
<reference evidence="12 13" key="1">
    <citation type="submission" date="2017-08" db="EMBL/GenBank/DDBJ databases">
        <title>Acidophilic green algal genome provides insights into adaptation to an acidic environment.</title>
        <authorList>
            <person name="Hirooka S."/>
            <person name="Hirose Y."/>
            <person name="Kanesaki Y."/>
            <person name="Higuchi S."/>
            <person name="Fujiwara T."/>
            <person name="Onuma R."/>
            <person name="Era A."/>
            <person name="Ohbayashi R."/>
            <person name="Uzuka A."/>
            <person name="Nozaki H."/>
            <person name="Yoshikawa H."/>
            <person name="Miyagishima S.Y."/>
        </authorList>
    </citation>
    <scope>NUCLEOTIDE SEQUENCE [LARGE SCALE GENOMIC DNA]</scope>
    <source>
        <strain evidence="12 13">NIES-2499</strain>
    </source>
</reference>
<evidence type="ECO:0000256" key="2">
    <source>
        <dbReference type="ARBA" id="ARBA00004687"/>
    </source>
</evidence>
<dbReference type="EMBL" id="BEGY01000079">
    <property type="protein sequence ID" value="GAX82348.1"/>
    <property type="molecule type" value="Genomic_DNA"/>
</dbReference>
<evidence type="ECO:0000256" key="7">
    <source>
        <dbReference type="ARBA" id="ARBA00022989"/>
    </source>
</evidence>
<evidence type="ECO:0000256" key="4">
    <source>
        <dbReference type="ARBA" id="ARBA00022502"/>
    </source>
</evidence>
<evidence type="ECO:0000256" key="1">
    <source>
        <dbReference type="ARBA" id="ARBA00004389"/>
    </source>
</evidence>
<dbReference type="Pfam" id="PF08320">
    <property type="entry name" value="PIG-X"/>
    <property type="match status" value="1"/>
</dbReference>
<evidence type="ECO:0000313" key="12">
    <source>
        <dbReference type="EMBL" id="GAX82348.1"/>
    </source>
</evidence>
<evidence type="ECO:0008006" key="14">
    <source>
        <dbReference type="Google" id="ProtNLM"/>
    </source>
</evidence>
<dbReference type="GO" id="GO:0006506">
    <property type="term" value="P:GPI anchor biosynthetic process"/>
    <property type="evidence" value="ECO:0007669"/>
    <property type="project" value="UniProtKB-UniPathway"/>
</dbReference>
<dbReference type="InterPro" id="IPR040039">
    <property type="entry name" value="PIGX"/>
</dbReference>
<evidence type="ECO:0000256" key="9">
    <source>
        <dbReference type="ARBA" id="ARBA00023180"/>
    </source>
</evidence>
<evidence type="ECO:0000256" key="11">
    <source>
        <dbReference type="SAM" id="SignalP"/>
    </source>
</evidence>
<evidence type="ECO:0000256" key="5">
    <source>
        <dbReference type="ARBA" id="ARBA00022692"/>
    </source>
</evidence>
<keyword evidence="6" id="KW-0256">Endoplasmic reticulum</keyword>
<organism evidence="12 13">
    <name type="scientific">Chlamydomonas eustigma</name>
    <dbReference type="NCBI Taxonomy" id="1157962"/>
    <lineage>
        <taxon>Eukaryota</taxon>
        <taxon>Viridiplantae</taxon>
        <taxon>Chlorophyta</taxon>
        <taxon>core chlorophytes</taxon>
        <taxon>Chlorophyceae</taxon>
        <taxon>CS clade</taxon>
        <taxon>Chlamydomonadales</taxon>
        <taxon>Chlamydomonadaceae</taxon>
        <taxon>Chlamydomonas</taxon>
    </lineage>
</organism>
<comment type="caution">
    <text evidence="12">The sequence shown here is derived from an EMBL/GenBank/DDBJ whole genome shotgun (WGS) entry which is preliminary data.</text>
</comment>
<dbReference type="PANTHER" id="PTHR28650:SF1">
    <property type="entry name" value="PHOSPHATIDYLINOSITOL-GLYCAN BIOSYNTHESIS CLASS X PROTEIN"/>
    <property type="match status" value="1"/>
</dbReference>
<keyword evidence="8 10" id="KW-0472">Membrane</keyword>
<evidence type="ECO:0000256" key="3">
    <source>
        <dbReference type="ARBA" id="ARBA00010345"/>
    </source>
</evidence>
<feature type="transmembrane region" description="Helical" evidence="10">
    <location>
        <begin position="320"/>
        <end position="341"/>
    </location>
</feature>
<comment type="pathway">
    <text evidence="2">Glycolipid biosynthesis; glycosylphosphatidylinositol-anchor biosynthesis.</text>
</comment>
<keyword evidence="11" id="KW-0732">Signal</keyword>
<dbReference type="UniPathway" id="UPA00196"/>
<dbReference type="PANTHER" id="PTHR28650">
    <property type="entry name" value="PHOSPHATIDYLINOSITOL-GLYCAN BIOSYNTHESIS CLASS X PROTEIN"/>
    <property type="match status" value="1"/>
</dbReference>
<dbReference type="Proteomes" id="UP000232323">
    <property type="component" value="Unassembled WGS sequence"/>
</dbReference>
<keyword evidence="9" id="KW-0325">Glycoprotein</keyword>
<proteinExistence type="inferred from homology"/>
<name>A0A250XGZ6_9CHLO</name>
<evidence type="ECO:0000256" key="8">
    <source>
        <dbReference type="ARBA" id="ARBA00023136"/>
    </source>
</evidence>
<evidence type="ECO:0000256" key="10">
    <source>
        <dbReference type="SAM" id="Phobius"/>
    </source>
</evidence>
<keyword evidence="13" id="KW-1185">Reference proteome</keyword>